<comment type="subcellular location">
    <subcellularLocation>
        <location evidence="1">Membrane</location>
    </subcellularLocation>
</comment>
<evidence type="ECO:0000256" key="1">
    <source>
        <dbReference type="ARBA" id="ARBA00004370"/>
    </source>
</evidence>
<evidence type="ECO:0000256" key="5">
    <source>
        <dbReference type="SAM" id="Phobius"/>
    </source>
</evidence>
<proteinExistence type="predicted"/>
<dbReference type="InterPro" id="IPR002994">
    <property type="entry name" value="Surf1/Shy1"/>
</dbReference>
<dbReference type="PANTHER" id="PTHR23427:SF2">
    <property type="entry name" value="SURFEIT LOCUS PROTEIN 1"/>
    <property type="match status" value="1"/>
</dbReference>
<gene>
    <name evidence="7" type="ORF">UFOPK2510_00463</name>
    <name evidence="8" type="ORF">UFOPK2718_00348</name>
    <name evidence="9" type="ORF">UFOPK2936_00653</name>
    <name evidence="10" type="ORF">UFOPK3174_01380</name>
    <name evidence="11" type="ORF">UFOPK3328_01177</name>
    <name evidence="12" type="ORF">UFOPK3779_00458</name>
    <name evidence="13" type="ORF">UFOPK3913_00475</name>
    <name evidence="6" type="ORF">UFOPK4107_00017</name>
</gene>
<dbReference type="CDD" id="cd06662">
    <property type="entry name" value="SURF1"/>
    <property type="match status" value="1"/>
</dbReference>
<name>A0A6J6R5N1_9ZZZZ</name>
<dbReference type="EMBL" id="CAFBNH010000002">
    <property type="protein sequence ID" value="CAB4939863.1"/>
    <property type="molecule type" value="Genomic_DNA"/>
</dbReference>
<feature type="transmembrane region" description="Helical" evidence="5">
    <location>
        <begin position="15"/>
        <end position="37"/>
    </location>
</feature>
<sequence length="242" mass="26722">MMRKKVSPSLQVEEAHPYIASLIALIMIALCLIASHWQYQRGVDRHARNTLIAAHVALAPTTLAVATSDLAAAEWRSIRIDGSFDQSKEILLRNRYSQGKYGFDLLTLFHESSGKTLWVDRGWIAAGASASTPPPIVKISKEKVSIVGRVRLDKSLPQGSFFALSAGTNSQLIPQWNAQSKAKIKSERFYLDLLSSSDPAINPAAPVELPELTDGPHMAYALQWIFFAGLVGYGRILLRRPR</sequence>
<feature type="transmembrane region" description="Helical" evidence="5">
    <location>
        <begin position="49"/>
        <end position="67"/>
    </location>
</feature>
<evidence type="ECO:0000313" key="7">
    <source>
        <dbReference type="EMBL" id="CAB4687787.1"/>
    </source>
</evidence>
<dbReference type="AlphaFoldDB" id="A0A6J6R5N1"/>
<keyword evidence="2 5" id="KW-0812">Transmembrane</keyword>
<dbReference type="EMBL" id="CAEZXO010000002">
    <property type="protein sequence ID" value="CAB4687787.1"/>
    <property type="molecule type" value="Genomic_DNA"/>
</dbReference>
<dbReference type="EMBL" id="CAFABH010000033">
    <property type="protein sequence ID" value="CAB4832726.1"/>
    <property type="molecule type" value="Genomic_DNA"/>
</dbReference>
<dbReference type="PANTHER" id="PTHR23427">
    <property type="entry name" value="SURFEIT LOCUS PROTEIN"/>
    <property type="match status" value="1"/>
</dbReference>
<reference evidence="8" key="1">
    <citation type="submission" date="2020-05" db="EMBL/GenBank/DDBJ databases">
        <authorList>
            <person name="Chiriac C."/>
            <person name="Salcher M."/>
            <person name="Ghai R."/>
            <person name="Kavagutti S V."/>
        </authorList>
    </citation>
    <scope>NUCLEOTIDE SEQUENCE</scope>
</reference>
<evidence type="ECO:0000256" key="4">
    <source>
        <dbReference type="ARBA" id="ARBA00023136"/>
    </source>
</evidence>
<protein>
    <submittedName>
        <fullName evidence="8">Unannotated protein</fullName>
    </submittedName>
</protein>
<dbReference type="EMBL" id="CAEZZW010000002">
    <property type="protein sequence ID" value="CAB4777728.1"/>
    <property type="molecule type" value="Genomic_DNA"/>
</dbReference>
<evidence type="ECO:0000256" key="3">
    <source>
        <dbReference type="ARBA" id="ARBA00022989"/>
    </source>
</evidence>
<evidence type="ECO:0000313" key="10">
    <source>
        <dbReference type="EMBL" id="CAB4832726.1"/>
    </source>
</evidence>
<dbReference type="EMBL" id="CAESAE010000001">
    <property type="protein sequence ID" value="CAB4329332.1"/>
    <property type="molecule type" value="Genomic_DNA"/>
</dbReference>
<evidence type="ECO:0000313" key="8">
    <source>
        <dbReference type="EMBL" id="CAB4719281.1"/>
    </source>
</evidence>
<accession>A0A6J6R5N1</accession>
<evidence type="ECO:0000313" key="11">
    <source>
        <dbReference type="EMBL" id="CAB4873025.1"/>
    </source>
</evidence>
<dbReference type="Pfam" id="PF02104">
    <property type="entry name" value="SURF1"/>
    <property type="match status" value="1"/>
</dbReference>
<keyword evidence="4 5" id="KW-0472">Membrane</keyword>
<dbReference type="EMBL" id="CAFBOC010000004">
    <property type="protein sequence ID" value="CAB4971776.1"/>
    <property type="molecule type" value="Genomic_DNA"/>
</dbReference>
<organism evidence="8">
    <name type="scientific">freshwater metagenome</name>
    <dbReference type="NCBI Taxonomy" id="449393"/>
    <lineage>
        <taxon>unclassified sequences</taxon>
        <taxon>metagenomes</taxon>
        <taxon>ecological metagenomes</taxon>
    </lineage>
</organism>
<evidence type="ECO:0000313" key="9">
    <source>
        <dbReference type="EMBL" id="CAB4777728.1"/>
    </source>
</evidence>
<evidence type="ECO:0000313" key="6">
    <source>
        <dbReference type="EMBL" id="CAB4329332.1"/>
    </source>
</evidence>
<dbReference type="EMBL" id="CAFBLD010000008">
    <property type="protein sequence ID" value="CAB4873025.1"/>
    <property type="molecule type" value="Genomic_DNA"/>
</dbReference>
<feature type="transmembrane region" description="Helical" evidence="5">
    <location>
        <begin position="218"/>
        <end position="238"/>
    </location>
</feature>
<evidence type="ECO:0000256" key="2">
    <source>
        <dbReference type="ARBA" id="ARBA00022692"/>
    </source>
</evidence>
<dbReference type="InterPro" id="IPR045214">
    <property type="entry name" value="Surf1/Surf4"/>
</dbReference>
<evidence type="ECO:0000313" key="13">
    <source>
        <dbReference type="EMBL" id="CAB4971776.1"/>
    </source>
</evidence>
<keyword evidence="3 5" id="KW-1133">Transmembrane helix</keyword>
<dbReference type="PROSITE" id="PS50895">
    <property type="entry name" value="SURF1"/>
    <property type="match status" value="1"/>
</dbReference>
<dbReference type="EMBL" id="CAEZYM010000002">
    <property type="protein sequence ID" value="CAB4719281.1"/>
    <property type="molecule type" value="Genomic_DNA"/>
</dbReference>
<dbReference type="GO" id="GO:0016020">
    <property type="term" value="C:membrane"/>
    <property type="evidence" value="ECO:0007669"/>
    <property type="project" value="UniProtKB-SubCell"/>
</dbReference>
<evidence type="ECO:0000313" key="12">
    <source>
        <dbReference type="EMBL" id="CAB4939863.1"/>
    </source>
</evidence>